<gene>
    <name evidence="3" type="ORF">ESV85_17960</name>
</gene>
<proteinExistence type="predicted"/>
<feature type="transmembrane region" description="Helical" evidence="1">
    <location>
        <begin position="263"/>
        <end position="281"/>
    </location>
</feature>
<dbReference type="PROSITE" id="PS50943">
    <property type="entry name" value="HTH_CROC1"/>
    <property type="match status" value="1"/>
</dbReference>
<dbReference type="SUPFAM" id="SSF47413">
    <property type="entry name" value="lambda repressor-like DNA-binding domains"/>
    <property type="match status" value="1"/>
</dbReference>
<dbReference type="GO" id="GO:0003677">
    <property type="term" value="F:DNA binding"/>
    <property type="evidence" value="ECO:0007669"/>
    <property type="project" value="InterPro"/>
</dbReference>
<feature type="domain" description="HTH cro/C1-type" evidence="2">
    <location>
        <begin position="38"/>
        <end position="92"/>
    </location>
</feature>
<feature type="transmembrane region" description="Helical" evidence="1">
    <location>
        <begin position="238"/>
        <end position="257"/>
    </location>
</feature>
<evidence type="ECO:0000259" key="2">
    <source>
        <dbReference type="PROSITE" id="PS50943"/>
    </source>
</evidence>
<organism evidence="3 4">
    <name type="scientific">Algoriphagus aquimarinus</name>
    <dbReference type="NCBI Taxonomy" id="237018"/>
    <lineage>
        <taxon>Bacteria</taxon>
        <taxon>Pseudomonadati</taxon>
        <taxon>Bacteroidota</taxon>
        <taxon>Cytophagia</taxon>
        <taxon>Cytophagales</taxon>
        <taxon>Cyclobacteriaceae</taxon>
        <taxon>Algoriphagus</taxon>
    </lineage>
</organism>
<dbReference type="CDD" id="cd00093">
    <property type="entry name" value="HTH_XRE"/>
    <property type="match status" value="1"/>
</dbReference>
<dbReference type="EMBL" id="VORW01000018">
    <property type="protein sequence ID" value="TXE05578.1"/>
    <property type="molecule type" value="Genomic_DNA"/>
</dbReference>
<feature type="transmembrane region" description="Helical" evidence="1">
    <location>
        <begin position="180"/>
        <end position="201"/>
    </location>
</feature>
<evidence type="ECO:0000313" key="3">
    <source>
        <dbReference type="EMBL" id="TXE05578.1"/>
    </source>
</evidence>
<protein>
    <submittedName>
        <fullName evidence="3">Helix-turn-helix domain-containing protein</fullName>
    </submittedName>
</protein>
<keyword evidence="1" id="KW-0812">Transmembrane</keyword>
<feature type="transmembrane region" description="Helical" evidence="1">
    <location>
        <begin position="147"/>
        <end position="168"/>
    </location>
</feature>
<name>A0A5C7AAL3_9BACT</name>
<feature type="transmembrane region" description="Helical" evidence="1">
    <location>
        <begin position="207"/>
        <end position="231"/>
    </location>
</feature>
<keyword evidence="1" id="KW-1133">Transmembrane helix</keyword>
<dbReference type="OrthoDB" id="1357763at2"/>
<accession>A0A5C7AAL3</accession>
<dbReference type="Pfam" id="PF01381">
    <property type="entry name" value="HTH_3"/>
    <property type="match status" value="1"/>
</dbReference>
<dbReference type="Gene3D" id="1.10.260.40">
    <property type="entry name" value="lambda repressor-like DNA-binding domains"/>
    <property type="match status" value="1"/>
</dbReference>
<evidence type="ECO:0000256" key="1">
    <source>
        <dbReference type="SAM" id="Phobius"/>
    </source>
</evidence>
<dbReference type="Proteomes" id="UP000321935">
    <property type="component" value="Unassembled WGS sequence"/>
</dbReference>
<keyword evidence="1" id="KW-0472">Membrane</keyword>
<sequence>MSGQNRPCFGLSHNPIREIAMVNQKLFTMKQPELGKKISEMRKAKGLTQEELVELCNLNVRTIQRIEAGEVTPRSYTIKALFEALGIQLDEKINVPSENVSTLPESFKKLLYLCFGAGLLYMISSIVEFPMDYSIFEGNKDIDLNLYFGLKLASLIFFSGFMLAFYKIADFFNNFMLKIAAWIMILVNAAGVSVEVYFAMIEDLPNFLFIIPYVISTGAVFIIFGISFLQFKSPLKSIAVPIGVLGIVTGVLFVTVIGAVLGIITQLVFEIGLLYFLFWFVNKSGRSSSPDSSFTAELQS</sequence>
<dbReference type="AlphaFoldDB" id="A0A5C7AAL3"/>
<dbReference type="InterPro" id="IPR001387">
    <property type="entry name" value="Cro/C1-type_HTH"/>
</dbReference>
<feature type="transmembrane region" description="Helical" evidence="1">
    <location>
        <begin position="110"/>
        <end position="127"/>
    </location>
</feature>
<reference evidence="3 4" key="1">
    <citation type="submission" date="2019-08" db="EMBL/GenBank/DDBJ databases">
        <title>Genomes sequence of Algoriphagus aquimarinus ACAM450.</title>
        <authorList>
            <person name="Bowman J.P."/>
        </authorList>
    </citation>
    <scope>NUCLEOTIDE SEQUENCE [LARGE SCALE GENOMIC DNA]</scope>
    <source>
        <strain evidence="3 4">ACAM 450</strain>
    </source>
</reference>
<dbReference type="SMART" id="SM00530">
    <property type="entry name" value="HTH_XRE"/>
    <property type="match status" value="1"/>
</dbReference>
<dbReference type="InterPro" id="IPR010982">
    <property type="entry name" value="Lambda_DNA-bd_dom_sf"/>
</dbReference>
<evidence type="ECO:0000313" key="4">
    <source>
        <dbReference type="Proteomes" id="UP000321935"/>
    </source>
</evidence>
<comment type="caution">
    <text evidence="3">The sequence shown here is derived from an EMBL/GenBank/DDBJ whole genome shotgun (WGS) entry which is preliminary data.</text>
</comment>